<reference evidence="1" key="1">
    <citation type="submission" date="2018-11" db="EMBL/GenBank/DDBJ databases">
        <authorList>
            <consortium name="Pathogen Informatics"/>
        </authorList>
    </citation>
    <scope>NUCLEOTIDE SEQUENCE</scope>
</reference>
<protein>
    <submittedName>
        <fullName evidence="1">Uncharacterized protein</fullName>
    </submittedName>
</protein>
<organism evidence="1 2">
    <name type="scientific">Protopolystoma xenopodis</name>
    <dbReference type="NCBI Taxonomy" id="117903"/>
    <lineage>
        <taxon>Eukaryota</taxon>
        <taxon>Metazoa</taxon>
        <taxon>Spiralia</taxon>
        <taxon>Lophotrochozoa</taxon>
        <taxon>Platyhelminthes</taxon>
        <taxon>Monogenea</taxon>
        <taxon>Polyopisthocotylea</taxon>
        <taxon>Polystomatidea</taxon>
        <taxon>Polystomatidae</taxon>
        <taxon>Protopolystoma</taxon>
    </lineage>
</organism>
<dbReference type="AlphaFoldDB" id="A0A3S5AFE3"/>
<dbReference type="Proteomes" id="UP000784294">
    <property type="component" value="Unassembled WGS sequence"/>
</dbReference>
<dbReference type="EMBL" id="CAAALY010250313">
    <property type="protein sequence ID" value="VEL35642.1"/>
    <property type="molecule type" value="Genomic_DNA"/>
</dbReference>
<keyword evidence="2" id="KW-1185">Reference proteome</keyword>
<sequence length="64" mass="7104">MSSQLTVSPSEPVSACAEQVMGHMLASLTTGSSSGQAVRCLMKRYFARRLVEREKQENKNAQRM</sequence>
<comment type="caution">
    <text evidence="1">The sequence shown here is derived from an EMBL/GenBank/DDBJ whole genome shotgun (WGS) entry which is preliminary data.</text>
</comment>
<name>A0A3S5AFE3_9PLAT</name>
<proteinExistence type="predicted"/>
<evidence type="ECO:0000313" key="2">
    <source>
        <dbReference type="Proteomes" id="UP000784294"/>
    </source>
</evidence>
<accession>A0A3S5AFE3</accession>
<evidence type="ECO:0000313" key="1">
    <source>
        <dbReference type="EMBL" id="VEL35642.1"/>
    </source>
</evidence>
<gene>
    <name evidence="1" type="ORF">PXEA_LOCUS29082</name>
</gene>